<dbReference type="AlphaFoldDB" id="A0AA38SVB7"/>
<keyword evidence="2 3" id="KW-0067">ATP-binding</keyword>
<dbReference type="SUPFAM" id="SSF53067">
    <property type="entry name" value="Actin-like ATPase domain"/>
    <property type="match status" value="2"/>
</dbReference>
<dbReference type="InterPro" id="IPR018181">
    <property type="entry name" value="Heat_shock_70_CS"/>
</dbReference>
<dbReference type="CDD" id="cd24028">
    <property type="entry name" value="ASKHA_NBD_HSP70_HSPA1-like"/>
    <property type="match status" value="1"/>
</dbReference>
<evidence type="ECO:0000313" key="4">
    <source>
        <dbReference type="EMBL" id="KAJ9542551.1"/>
    </source>
</evidence>
<dbReference type="GO" id="GO:0005524">
    <property type="term" value="F:ATP binding"/>
    <property type="evidence" value="ECO:0007669"/>
    <property type="project" value="UniProtKB-KW"/>
</dbReference>
<dbReference type="Pfam" id="PF00012">
    <property type="entry name" value="HSP70"/>
    <property type="match status" value="1"/>
</dbReference>
<dbReference type="InterPro" id="IPR029047">
    <property type="entry name" value="HSP70_peptide-bd_sf"/>
</dbReference>
<dbReference type="InterPro" id="IPR043129">
    <property type="entry name" value="ATPase_NBD"/>
</dbReference>
<protein>
    <submittedName>
        <fullName evidence="4">Uncharacterized protein</fullName>
    </submittedName>
</protein>
<proteinExistence type="inferred from homology"/>
<dbReference type="FunFam" id="3.90.640.10:FF:000002">
    <property type="entry name" value="Heat shock 70 kDa"/>
    <property type="match status" value="1"/>
</dbReference>
<dbReference type="FunFam" id="3.30.30.30:FF:000001">
    <property type="entry name" value="heat shock 70 kDa protein-like"/>
    <property type="match status" value="1"/>
</dbReference>
<dbReference type="FunFam" id="3.30.420.40:FF:000004">
    <property type="entry name" value="Molecular chaperone DnaK"/>
    <property type="match status" value="1"/>
</dbReference>
<organism evidence="4 5">
    <name type="scientific">Centaurea solstitialis</name>
    <name type="common">yellow star-thistle</name>
    <dbReference type="NCBI Taxonomy" id="347529"/>
    <lineage>
        <taxon>Eukaryota</taxon>
        <taxon>Viridiplantae</taxon>
        <taxon>Streptophyta</taxon>
        <taxon>Embryophyta</taxon>
        <taxon>Tracheophyta</taxon>
        <taxon>Spermatophyta</taxon>
        <taxon>Magnoliopsida</taxon>
        <taxon>eudicotyledons</taxon>
        <taxon>Gunneridae</taxon>
        <taxon>Pentapetalae</taxon>
        <taxon>asterids</taxon>
        <taxon>campanulids</taxon>
        <taxon>Asterales</taxon>
        <taxon>Asteraceae</taxon>
        <taxon>Carduoideae</taxon>
        <taxon>Cardueae</taxon>
        <taxon>Centaureinae</taxon>
        <taxon>Centaurea</taxon>
    </lineage>
</organism>
<dbReference type="Gene3D" id="3.30.30.30">
    <property type="match status" value="1"/>
</dbReference>
<gene>
    <name evidence="4" type="ORF">OSB04_029057</name>
</gene>
<dbReference type="PRINTS" id="PR00301">
    <property type="entry name" value="HEATSHOCK70"/>
</dbReference>
<evidence type="ECO:0000313" key="5">
    <source>
        <dbReference type="Proteomes" id="UP001172457"/>
    </source>
</evidence>
<accession>A0AA38SVB7</accession>
<dbReference type="PROSITE" id="PS00329">
    <property type="entry name" value="HSP70_2"/>
    <property type="match status" value="1"/>
</dbReference>
<dbReference type="SUPFAM" id="SSF100920">
    <property type="entry name" value="Heat shock protein 70kD (HSP70), peptide-binding domain"/>
    <property type="match status" value="1"/>
</dbReference>
<reference evidence="4" key="1">
    <citation type="submission" date="2023-03" db="EMBL/GenBank/DDBJ databases">
        <title>Chromosome-scale reference genome and RAD-based genetic map of yellow starthistle (Centaurea solstitialis) reveal putative structural variation and QTLs associated with invader traits.</title>
        <authorList>
            <person name="Reatini B."/>
            <person name="Cang F.A."/>
            <person name="Jiang Q."/>
            <person name="Mckibben M.T.W."/>
            <person name="Barker M.S."/>
            <person name="Rieseberg L.H."/>
            <person name="Dlugosch K.M."/>
        </authorList>
    </citation>
    <scope>NUCLEOTIDE SEQUENCE</scope>
    <source>
        <strain evidence="4">CAN-66</strain>
        <tissue evidence="4">Leaf</tissue>
    </source>
</reference>
<dbReference type="PROSITE" id="PS00297">
    <property type="entry name" value="HSP70_1"/>
    <property type="match status" value="1"/>
</dbReference>
<keyword evidence="1 3" id="KW-0547">Nucleotide-binding</keyword>
<name>A0AA38SVB7_9ASTR</name>
<dbReference type="InterPro" id="IPR013126">
    <property type="entry name" value="Hsp_70_fam"/>
</dbReference>
<evidence type="ECO:0000256" key="1">
    <source>
        <dbReference type="ARBA" id="ARBA00022741"/>
    </source>
</evidence>
<comment type="similarity">
    <text evidence="3">Belongs to the heat shock protein 70 family.</text>
</comment>
<dbReference type="PROSITE" id="PS01036">
    <property type="entry name" value="HSP70_3"/>
    <property type="match status" value="1"/>
</dbReference>
<comment type="caution">
    <text evidence="4">The sequence shown here is derived from an EMBL/GenBank/DDBJ whole genome shotgun (WGS) entry which is preliminary data.</text>
</comment>
<dbReference type="Gene3D" id="3.90.640.10">
    <property type="entry name" value="Actin, Chain A, domain 4"/>
    <property type="match status" value="1"/>
</dbReference>
<dbReference type="GO" id="GO:0140662">
    <property type="term" value="F:ATP-dependent protein folding chaperone"/>
    <property type="evidence" value="ECO:0007669"/>
    <property type="project" value="InterPro"/>
</dbReference>
<keyword evidence="5" id="KW-1185">Reference proteome</keyword>
<evidence type="ECO:0000256" key="3">
    <source>
        <dbReference type="RuleBase" id="RU003322"/>
    </source>
</evidence>
<dbReference type="PANTHER" id="PTHR19375">
    <property type="entry name" value="HEAT SHOCK PROTEIN 70KDA"/>
    <property type="match status" value="1"/>
</dbReference>
<dbReference type="Proteomes" id="UP001172457">
    <property type="component" value="Chromosome 7"/>
</dbReference>
<sequence length="544" mass="59654">MSFVNCSKMSKRVEGTAVGIDLGTTYSCVAAWFDKHNRVEIIPNEQGNKITPSCVAWDGTEIVVGEAAKNQIKRNPENTIFDVKRLMGSRFSDSVVQNEIESWPFKVIEGSADKPVILFEHGSEEKKFSPEEISSMILKNLKESAEAYLGTTVTDAVITVPAYFNDKQRQATKDAAMLAGVNVLRLLSEPTAAAIAYGIDKSADKNCQEEKIVFVFDMGGGTFDVSLLNISKVGKVNVKAVGGDTHLGGEDFDKAMLNHCVREFEKRNNKNVSKNAKSMAKLKVACEKAKRYLSSTTQTTIEIDSLHEGVDISMKFTRAKFEELNAGFFTKCIEHVENCLKDGQMQKNNVDDIVIVGGSTRIPKVQQMLTEFFDGKPLCKSINTDEAVAHGAALFAANLSGHGNEVVQEMVLLDVTPLSLGISANVDYMSVVIPRNTPIPTVMEKVYSTWENQTVAAIRIFQGESRTANENIFLDNLIVDGIPAAPRGEQKIKVLFKIDASGILNVSAEVVSTGNKRSITINKGGDLYKNDIEKMVKKVKSNEV</sequence>
<dbReference type="EMBL" id="JARYMX010000007">
    <property type="protein sequence ID" value="KAJ9542551.1"/>
    <property type="molecule type" value="Genomic_DNA"/>
</dbReference>
<evidence type="ECO:0000256" key="2">
    <source>
        <dbReference type="ARBA" id="ARBA00022840"/>
    </source>
</evidence>
<dbReference type="Gene3D" id="3.30.420.40">
    <property type="match status" value="2"/>
</dbReference>
<dbReference type="Gene3D" id="2.60.34.10">
    <property type="entry name" value="Substrate Binding Domain Of DNAk, Chain A, domain 1"/>
    <property type="match status" value="1"/>
</dbReference>